<keyword evidence="4" id="KW-0133">Cell shape</keyword>
<keyword evidence="12" id="KW-0121">Carboxypeptidase</keyword>
<comment type="caution">
    <text evidence="12">The sequence shown here is derived from an EMBL/GenBank/DDBJ whole genome shotgun (WGS) entry which is preliminary data.</text>
</comment>
<dbReference type="InterPro" id="IPR001967">
    <property type="entry name" value="Peptidase_S11_N"/>
</dbReference>
<evidence type="ECO:0000256" key="1">
    <source>
        <dbReference type="ARBA" id="ARBA00007164"/>
    </source>
</evidence>
<keyword evidence="5" id="KW-0573">Peptidoglycan synthesis</keyword>
<dbReference type="OrthoDB" id="9795979at2"/>
<dbReference type="EMBL" id="QRGO01000001">
    <property type="protein sequence ID" value="RDV03714.1"/>
    <property type="molecule type" value="Genomic_DNA"/>
</dbReference>
<evidence type="ECO:0000256" key="5">
    <source>
        <dbReference type="ARBA" id="ARBA00022984"/>
    </source>
</evidence>
<feature type="domain" description="Peptidase S11 D-alanyl-D-alanine carboxypeptidase A N-terminal" evidence="11">
    <location>
        <begin position="9"/>
        <end position="230"/>
    </location>
</feature>
<gene>
    <name evidence="12" type="ORF">DXH78_03415</name>
</gene>
<dbReference type="PRINTS" id="PR00725">
    <property type="entry name" value="DADACBPTASE1"/>
</dbReference>
<evidence type="ECO:0000256" key="4">
    <source>
        <dbReference type="ARBA" id="ARBA00022960"/>
    </source>
</evidence>
<reference evidence="13" key="1">
    <citation type="submission" date="2018-08" db="EMBL/GenBank/DDBJ databases">
        <authorList>
            <person name="Kim S.-J."/>
            <person name="Jung G.-Y."/>
        </authorList>
    </citation>
    <scope>NUCLEOTIDE SEQUENCE [LARGE SCALE GENOMIC DNA]</scope>
    <source>
        <strain evidence="13">GY_H</strain>
    </source>
</reference>
<dbReference type="PANTHER" id="PTHR21581">
    <property type="entry name" value="D-ALANYL-D-ALANINE CARBOXYPEPTIDASE"/>
    <property type="match status" value="1"/>
</dbReference>
<evidence type="ECO:0000256" key="8">
    <source>
        <dbReference type="PIRSR" id="PIRSR618044-2"/>
    </source>
</evidence>
<name>A0A371B827_9BRAD</name>
<evidence type="ECO:0000256" key="9">
    <source>
        <dbReference type="RuleBase" id="RU004016"/>
    </source>
</evidence>
<keyword evidence="12" id="KW-0645">Protease</keyword>
<feature type="region of interest" description="Disordered" evidence="10">
    <location>
        <begin position="342"/>
        <end position="394"/>
    </location>
</feature>
<dbReference type="PANTHER" id="PTHR21581:SF6">
    <property type="entry name" value="TRAFFICKING PROTEIN PARTICLE COMPLEX SUBUNIT 12"/>
    <property type="match status" value="1"/>
</dbReference>
<dbReference type="SUPFAM" id="SSF56601">
    <property type="entry name" value="beta-lactamase/transpeptidase-like"/>
    <property type="match status" value="1"/>
</dbReference>
<keyword evidence="3" id="KW-0378">Hydrolase</keyword>
<comment type="similarity">
    <text evidence="1 9">Belongs to the peptidase S11 family.</text>
</comment>
<dbReference type="InterPro" id="IPR018044">
    <property type="entry name" value="Peptidase_S11"/>
</dbReference>
<keyword evidence="2" id="KW-0732">Signal</keyword>
<feature type="active site" description="Acyl-ester intermediate" evidence="7">
    <location>
        <position position="39"/>
    </location>
</feature>
<keyword evidence="13" id="KW-1185">Reference proteome</keyword>
<evidence type="ECO:0000256" key="10">
    <source>
        <dbReference type="SAM" id="MobiDB-lite"/>
    </source>
</evidence>
<dbReference type="Pfam" id="PF00768">
    <property type="entry name" value="Peptidase_S11"/>
    <property type="match status" value="1"/>
</dbReference>
<evidence type="ECO:0000313" key="12">
    <source>
        <dbReference type="EMBL" id="RDV03714.1"/>
    </source>
</evidence>
<dbReference type="GO" id="GO:0009252">
    <property type="term" value="P:peptidoglycan biosynthetic process"/>
    <property type="evidence" value="ECO:0007669"/>
    <property type="project" value="UniProtKB-KW"/>
</dbReference>
<dbReference type="GO" id="GO:0008360">
    <property type="term" value="P:regulation of cell shape"/>
    <property type="evidence" value="ECO:0007669"/>
    <property type="project" value="UniProtKB-KW"/>
</dbReference>
<organism evidence="12 13">
    <name type="scientific">Undibacter mobilis</name>
    <dbReference type="NCBI Taxonomy" id="2292256"/>
    <lineage>
        <taxon>Bacteria</taxon>
        <taxon>Pseudomonadati</taxon>
        <taxon>Pseudomonadota</taxon>
        <taxon>Alphaproteobacteria</taxon>
        <taxon>Hyphomicrobiales</taxon>
        <taxon>Nitrobacteraceae</taxon>
        <taxon>Undibacter</taxon>
    </lineage>
</organism>
<dbReference type="GO" id="GO:0006508">
    <property type="term" value="P:proteolysis"/>
    <property type="evidence" value="ECO:0007669"/>
    <property type="project" value="InterPro"/>
</dbReference>
<evidence type="ECO:0000256" key="2">
    <source>
        <dbReference type="ARBA" id="ARBA00022729"/>
    </source>
</evidence>
<dbReference type="Gene3D" id="3.40.710.10">
    <property type="entry name" value="DD-peptidase/beta-lactamase superfamily"/>
    <property type="match status" value="1"/>
</dbReference>
<dbReference type="Proteomes" id="UP000263993">
    <property type="component" value="Unassembled WGS sequence"/>
</dbReference>
<feature type="binding site" evidence="8">
    <location>
        <position position="201"/>
    </location>
    <ligand>
        <name>substrate</name>
    </ligand>
</feature>
<feature type="region of interest" description="Disordered" evidence="10">
    <location>
        <begin position="278"/>
        <end position="308"/>
    </location>
</feature>
<proteinExistence type="inferred from homology"/>
<sequence length="394" mass="41679">MLATMAPGRAQAEALLLIEASTGKVLHAENATYPWYPASVTKLMTLYTTLKAIKDRKVGYDTLLTVSKNAVAQQPTKMGFKLGTTVTVDNALKMLMVKSANDVAVTIAEGVGGSLEGFADLMNANARRLGMTQSHFINPNGLPAENHVSSARDLAILARALINEFPQDDAYLHVHAIRYGNRVMRNYNNLLDRYPGADGMKTGFICASGYNLVASATRNGRRLIAVVLGSYSGATRAQKAAQLLERGFDGNGLSWLTPQLGTVDKLAPIDAAPPNLREEMCGGHRRKPPSEDNQEEEVENVDASATPGGGPAFMLSNLKPAAGKYVLGPPVETVPPVVVFTGPASHPDPVIATAAPGKKKKKVAAKPNGEGASGDKPKSSAKKQAKPKVTSAAQ</sequence>
<feature type="active site" evidence="7">
    <location>
        <position position="99"/>
    </location>
</feature>
<accession>A0A371B827</accession>
<evidence type="ECO:0000313" key="13">
    <source>
        <dbReference type="Proteomes" id="UP000263993"/>
    </source>
</evidence>
<evidence type="ECO:0000256" key="6">
    <source>
        <dbReference type="ARBA" id="ARBA00023316"/>
    </source>
</evidence>
<protein>
    <submittedName>
        <fullName evidence="12">D-alanyl-D-alanine carboxypeptidase</fullName>
    </submittedName>
</protein>
<dbReference type="GO" id="GO:0071555">
    <property type="term" value="P:cell wall organization"/>
    <property type="evidence" value="ECO:0007669"/>
    <property type="project" value="UniProtKB-KW"/>
</dbReference>
<evidence type="ECO:0000256" key="7">
    <source>
        <dbReference type="PIRSR" id="PIRSR618044-1"/>
    </source>
</evidence>
<evidence type="ECO:0000259" key="11">
    <source>
        <dbReference type="Pfam" id="PF00768"/>
    </source>
</evidence>
<dbReference type="GO" id="GO:0009002">
    <property type="term" value="F:serine-type D-Ala-D-Ala carboxypeptidase activity"/>
    <property type="evidence" value="ECO:0007669"/>
    <property type="project" value="InterPro"/>
</dbReference>
<evidence type="ECO:0000256" key="3">
    <source>
        <dbReference type="ARBA" id="ARBA00022801"/>
    </source>
</evidence>
<dbReference type="AlphaFoldDB" id="A0A371B827"/>
<keyword evidence="6" id="KW-0961">Cell wall biogenesis/degradation</keyword>
<feature type="active site" description="Proton acceptor" evidence="7">
    <location>
        <position position="42"/>
    </location>
</feature>
<dbReference type="InterPro" id="IPR012338">
    <property type="entry name" value="Beta-lactam/transpept-like"/>
</dbReference>